<reference evidence="4 5" key="1">
    <citation type="journal article" date="2015" name="Genome Biol.">
        <title>Comparative genomics of Steinernema reveals deeply conserved gene regulatory networks.</title>
        <authorList>
            <person name="Dillman A.R."/>
            <person name="Macchietto M."/>
            <person name="Porter C.F."/>
            <person name="Rogers A."/>
            <person name="Williams B."/>
            <person name="Antoshechkin I."/>
            <person name="Lee M.M."/>
            <person name="Goodwin Z."/>
            <person name="Lu X."/>
            <person name="Lewis E.E."/>
            <person name="Goodrich-Blair H."/>
            <person name="Stock S.P."/>
            <person name="Adams B.J."/>
            <person name="Sternberg P.W."/>
            <person name="Mortazavi A."/>
        </authorList>
    </citation>
    <scope>NUCLEOTIDE SEQUENCE [LARGE SCALE GENOMIC DNA]</scope>
    <source>
        <strain evidence="4 5">ALL</strain>
    </source>
</reference>
<gene>
    <name evidence="4" type="ORF">L596_015777</name>
</gene>
<dbReference type="OrthoDB" id="5878034at2759"/>
<sequence>MGSKAYGSSTHDSFLEGMKIQPRHATYVALGVSVLLLIAGAVMLGIGVSKLNKSNNNKCSSPPNLNNGVPQASDAYFQVLLSSSAVNVSDIHSNYANASESIRQSFQNAIGNANQAPPGVTILLLAESSFGNDTSVCYASAAFMQGKAPKMSVLRSRLASVAEEVYNVYDSTSMSNQNNFANMCQDPHSSQNCKSKCTPCIPKPVCSTKAQVLLVVDTSADNSQLQFNQLLSFLSQDLVTQWPLDFFSVWVAGYPESLNNEGHTFEGYTLRQLQDMIQVNSIRNSNSAASVTNALNYTLMLLTGQSPSVVIFMTASTDKADFASAATPAGALKNAGNKLITLGWGPSVDNTDLTKLASPGSAFQLTSTAGANPDLGKKMTMTICNGSTSTTTASPTTPTTTTIVPVTSSTTPCGTVGGSPCDQRLLVIFDTSSDLSATEYTNQQNFITNNLIDPIWNNFDRFALGSFGQYTQFTGFGELHTRNEVVGFVTHTYQSKNPSSVKMALHSVREDVGVKKMTIVLFVGSKNTADIQAAQHFFHQMHTYTNLVIVAFPGADTASLKNISNTVIPWNNPSDVSEYGSLNGQIMAALNISCGCSGTSTPPVTSTTTTPIGRITLTPTPTGQTCSPSSGGPCNQKLLIIMGHVVARFGSGLRKPAELHHEHPRGSQVDQLRPVLRRILRHLRAARSLRRAAQPKRRCCYHQVHSSREGCCARFEEGDAIHQGGIRRRRSDDHRVFLRQQGRRQHPNRAGTFQRDDRLRERRHRRAEEPTSPPCSPSPTNSSHGRIPAIPTSTVI</sequence>
<feature type="transmembrane region" description="Helical" evidence="2">
    <location>
        <begin position="27"/>
        <end position="48"/>
    </location>
</feature>
<reference evidence="4 5" key="2">
    <citation type="journal article" date="2019" name="G3 (Bethesda)">
        <title>Hybrid Assembly of the Genome of the Entomopathogenic Nematode Steinernema carpocapsae Identifies the X-Chromosome.</title>
        <authorList>
            <person name="Serra L."/>
            <person name="Macchietto M."/>
            <person name="Macias-Munoz A."/>
            <person name="McGill C.J."/>
            <person name="Rodriguez I.M."/>
            <person name="Rodriguez B."/>
            <person name="Murad R."/>
            <person name="Mortazavi A."/>
        </authorList>
    </citation>
    <scope>NUCLEOTIDE SEQUENCE [LARGE SCALE GENOMIC DNA]</scope>
    <source>
        <strain evidence="4 5">ALL</strain>
    </source>
</reference>
<dbReference type="SUPFAM" id="SSF53300">
    <property type="entry name" value="vWA-like"/>
    <property type="match status" value="2"/>
</dbReference>
<evidence type="ECO:0000256" key="2">
    <source>
        <dbReference type="SAM" id="Phobius"/>
    </source>
</evidence>
<dbReference type="EMBL" id="AZBU02000004">
    <property type="protein sequence ID" value="TKR81989.1"/>
    <property type="molecule type" value="Genomic_DNA"/>
</dbReference>
<evidence type="ECO:0000313" key="5">
    <source>
        <dbReference type="Proteomes" id="UP000298663"/>
    </source>
</evidence>
<dbReference type="InterPro" id="IPR036465">
    <property type="entry name" value="vWFA_dom_sf"/>
</dbReference>
<feature type="region of interest" description="Disordered" evidence="1">
    <location>
        <begin position="600"/>
        <end position="629"/>
    </location>
</feature>
<keyword evidence="2" id="KW-1133">Transmembrane helix</keyword>
<evidence type="ECO:0000256" key="1">
    <source>
        <dbReference type="SAM" id="MobiDB-lite"/>
    </source>
</evidence>
<evidence type="ECO:0000313" key="4">
    <source>
        <dbReference type="EMBL" id="TKR81989.1"/>
    </source>
</evidence>
<accession>A0A4U5NFZ6</accession>
<feature type="compositionally biased region" description="Low complexity" evidence="1">
    <location>
        <begin position="600"/>
        <end position="623"/>
    </location>
</feature>
<dbReference type="STRING" id="34508.A0A4U5NFZ6"/>
<dbReference type="Proteomes" id="UP000298663">
    <property type="component" value="Unassembled WGS sequence"/>
</dbReference>
<dbReference type="PROSITE" id="PS50234">
    <property type="entry name" value="VWFA"/>
    <property type="match status" value="1"/>
</dbReference>
<name>A0A4U5NFZ6_STECR</name>
<organism evidence="4 5">
    <name type="scientific">Steinernema carpocapsae</name>
    <name type="common">Entomopathogenic nematode</name>
    <dbReference type="NCBI Taxonomy" id="34508"/>
    <lineage>
        <taxon>Eukaryota</taxon>
        <taxon>Metazoa</taxon>
        <taxon>Ecdysozoa</taxon>
        <taxon>Nematoda</taxon>
        <taxon>Chromadorea</taxon>
        <taxon>Rhabditida</taxon>
        <taxon>Tylenchina</taxon>
        <taxon>Panagrolaimomorpha</taxon>
        <taxon>Strongyloidoidea</taxon>
        <taxon>Steinernematidae</taxon>
        <taxon>Steinernema</taxon>
    </lineage>
</organism>
<protein>
    <recommendedName>
        <fullName evidence="3">VWFA domain-containing protein</fullName>
    </recommendedName>
</protein>
<keyword evidence="2" id="KW-0812">Transmembrane</keyword>
<dbReference type="InterPro" id="IPR002035">
    <property type="entry name" value="VWF_A"/>
</dbReference>
<keyword evidence="2" id="KW-0472">Membrane</keyword>
<feature type="region of interest" description="Disordered" evidence="1">
    <location>
        <begin position="739"/>
        <end position="796"/>
    </location>
</feature>
<dbReference type="Gene3D" id="3.40.50.410">
    <property type="entry name" value="von Willebrand factor, type A domain"/>
    <property type="match status" value="1"/>
</dbReference>
<comment type="caution">
    <text evidence="4">The sequence shown here is derived from an EMBL/GenBank/DDBJ whole genome shotgun (WGS) entry which is preliminary data.</text>
</comment>
<dbReference type="AlphaFoldDB" id="A0A4U5NFZ6"/>
<keyword evidence="5" id="KW-1185">Reference proteome</keyword>
<proteinExistence type="predicted"/>
<evidence type="ECO:0000259" key="3">
    <source>
        <dbReference type="PROSITE" id="PS50234"/>
    </source>
</evidence>
<feature type="domain" description="VWFA" evidence="3">
    <location>
        <begin position="211"/>
        <end position="383"/>
    </location>
</feature>